<reference evidence="2" key="1">
    <citation type="journal article" date="2019" name="Int. J. Syst. Evol. Microbiol.">
        <title>The Global Catalogue of Microorganisms (GCM) 10K type strain sequencing project: providing services to taxonomists for standard genome sequencing and annotation.</title>
        <authorList>
            <consortium name="The Broad Institute Genomics Platform"/>
            <consortium name="The Broad Institute Genome Sequencing Center for Infectious Disease"/>
            <person name="Wu L."/>
            <person name="Ma J."/>
        </authorList>
    </citation>
    <scope>NUCLEOTIDE SEQUENCE [LARGE SCALE GENOMIC DNA]</scope>
    <source>
        <strain evidence="2">CCM 8903</strain>
    </source>
</reference>
<accession>A0ABW4ECE8</accession>
<protein>
    <recommendedName>
        <fullName evidence="3">IpaB/EvcA family protein</fullName>
    </recommendedName>
</protein>
<proteinExistence type="predicted"/>
<dbReference type="Proteomes" id="UP001597252">
    <property type="component" value="Unassembled WGS sequence"/>
</dbReference>
<keyword evidence="2" id="KW-1185">Reference proteome</keyword>
<name>A0ABW4ECE8_9LACO</name>
<organism evidence="1 2">
    <name type="scientific">Lacticaseibacillus baoqingensis</name>
    <dbReference type="NCBI Taxonomy" id="2486013"/>
    <lineage>
        <taxon>Bacteria</taxon>
        <taxon>Bacillati</taxon>
        <taxon>Bacillota</taxon>
        <taxon>Bacilli</taxon>
        <taxon>Lactobacillales</taxon>
        <taxon>Lactobacillaceae</taxon>
        <taxon>Lacticaseibacillus</taxon>
    </lineage>
</organism>
<sequence>MYTITDPQLKALFDQVQSGYTMPITIQVSGEASGQLLHSQSREVLQPDGTLVIEITDTTDVAYTLSHELLHMLYAASGYPQLQYHLLTGTPELDRQHYATATALSSAALHLLVAQWQRENGFLGADQSAQLQAGFAAVLTPEPQAGDQLLIYRSLSLFDHMTLFAAGGDATQRAQWQQRFPRAYPLAAALYATLTTKPNDSPFAYRRAVVNLFGRFNALIAAVGYAPLNNAEFATVPPVLSKRQLRLALNQVFELKHSAYRDQATKQLAYVALGKGDGQNAFVLPLKETTPEAFQQLYQEPLGAVLDQYHIDYTVRA</sequence>
<dbReference type="RefSeq" id="WP_125749869.1">
    <property type="nucleotide sequence ID" value="NZ_JBHTON010000053.1"/>
</dbReference>
<evidence type="ECO:0000313" key="2">
    <source>
        <dbReference type="Proteomes" id="UP001597252"/>
    </source>
</evidence>
<gene>
    <name evidence="1" type="ORF">ACFQ5J_12955</name>
</gene>
<comment type="caution">
    <text evidence="1">The sequence shown here is derived from an EMBL/GenBank/DDBJ whole genome shotgun (WGS) entry which is preliminary data.</text>
</comment>
<evidence type="ECO:0000313" key="1">
    <source>
        <dbReference type="EMBL" id="MFD1486135.1"/>
    </source>
</evidence>
<dbReference type="EMBL" id="JBHTON010000053">
    <property type="protein sequence ID" value="MFD1486135.1"/>
    <property type="molecule type" value="Genomic_DNA"/>
</dbReference>
<evidence type="ECO:0008006" key="3">
    <source>
        <dbReference type="Google" id="ProtNLM"/>
    </source>
</evidence>